<evidence type="ECO:0000313" key="3">
    <source>
        <dbReference type="Proteomes" id="UP000677082"/>
    </source>
</evidence>
<gene>
    <name evidence="2" type="ORF">Ato02nite_101280</name>
</gene>
<keyword evidence="3" id="KW-1185">Reference proteome</keyword>
<feature type="region of interest" description="Disordered" evidence="1">
    <location>
        <begin position="1"/>
        <end position="63"/>
    </location>
</feature>
<dbReference type="EMBL" id="BOQN01000264">
    <property type="protein sequence ID" value="GIM98335.1"/>
    <property type="molecule type" value="Genomic_DNA"/>
</dbReference>
<evidence type="ECO:0000256" key="1">
    <source>
        <dbReference type="SAM" id="MobiDB-lite"/>
    </source>
</evidence>
<protein>
    <submittedName>
        <fullName evidence="2">Uncharacterized protein</fullName>
    </submittedName>
</protein>
<feature type="compositionally biased region" description="Basic and acidic residues" evidence="1">
    <location>
        <begin position="51"/>
        <end position="63"/>
    </location>
</feature>
<dbReference type="AlphaFoldDB" id="A0A919WDZ3"/>
<name>A0A919WDZ3_9ACTN</name>
<evidence type="ECO:0000313" key="2">
    <source>
        <dbReference type="EMBL" id="GIM98335.1"/>
    </source>
</evidence>
<organism evidence="2 3">
    <name type="scientific">Paractinoplanes toevensis</name>
    <dbReference type="NCBI Taxonomy" id="571911"/>
    <lineage>
        <taxon>Bacteria</taxon>
        <taxon>Bacillati</taxon>
        <taxon>Actinomycetota</taxon>
        <taxon>Actinomycetes</taxon>
        <taxon>Micromonosporales</taxon>
        <taxon>Micromonosporaceae</taxon>
        <taxon>Paractinoplanes</taxon>
    </lineage>
</organism>
<comment type="caution">
    <text evidence="2">The sequence shown here is derived from an EMBL/GenBank/DDBJ whole genome shotgun (WGS) entry which is preliminary data.</text>
</comment>
<sequence length="63" mass="6628">MTQETDQPNEFGFSGGATAPEPEPDTRSPEQVDGESIAVPAGDLTGSITHAIEEATDRDHDDS</sequence>
<dbReference type="RefSeq" id="WP_213013987.1">
    <property type="nucleotide sequence ID" value="NZ_BOQN01000264.1"/>
</dbReference>
<proteinExistence type="predicted"/>
<dbReference type="Proteomes" id="UP000677082">
    <property type="component" value="Unassembled WGS sequence"/>
</dbReference>
<accession>A0A919WDZ3</accession>
<reference evidence="2 3" key="1">
    <citation type="submission" date="2021-03" db="EMBL/GenBank/DDBJ databases">
        <title>Whole genome shotgun sequence of Actinoplanes toevensis NBRC 105298.</title>
        <authorList>
            <person name="Komaki H."/>
            <person name="Tamura T."/>
        </authorList>
    </citation>
    <scope>NUCLEOTIDE SEQUENCE [LARGE SCALE GENOMIC DNA]</scope>
    <source>
        <strain evidence="2 3">NBRC 105298</strain>
    </source>
</reference>